<feature type="domain" description="DNA2/NAM7 helicase-like C-terminal" evidence="4">
    <location>
        <begin position="744"/>
        <end position="934"/>
    </location>
</feature>
<dbReference type="Proteomes" id="UP000033423">
    <property type="component" value="Unassembled WGS sequence"/>
</dbReference>
<dbReference type="InterPro" id="IPR027417">
    <property type="entry name" value="P-loop_NTPase"/>
</dbReference>
<proteinExistence type="predicted"/>
<dbReference type="PATRIC" id="fig|29290.4.peg.7147"/>
<dbReference type="InterPro" id="IPR041679">
    <property type="entry name" value="DNA2/NAM7-like_C"/>
</dbReference>
<feature type="domain" description="RAP" evidence="2">
    <location>
        <begin position="1021"/>
        <end position="1066"/>
    </location>
</feature>
<keyword evidence="6" id="KW-1185">Reference proteome</keyword>
<feature type="coiled-coil region" evidence="1">
    <location>
        <begin position="562"/>
        <end position="589"/>
    </location>
</feature>
<name>A0A0F3GKG5_9BACT</name>
<dbReference type="InterPro" id="IPR013584">
    <property type="entry name" value="RAP"/>
</dbReference>
<dbReference type="InterPro" id="IPR041677">
    <property type="entry name" value="DNA2/NAM7_AAA_11"/>
</dbReference>
<gene>
    <name evidence="5" type="ORF">MBAV_005403</name>
</gene>
<comment type="caution">
    <text evidence="5">The sequence shown here is derived from an EMBL/GenBank/DDBJ whole genome shotgun (WGS) entry which is preliminary data.</text>
</comment>
<accession>A0A0F3GKG5</accession>
<dbReference type="CDD" id="cd18808">
    <property type="entry name" value="SF1_C_Upf1"/>
    <property type="match status" value="1"/>
</dbReference>
<dbReference type="Pfam" id="PF13087">
    <property type="entry name" value="AAA_12"/>
    <property type="match status" value="1"/>
</dbReference>
<evidence type="ECO:0000259" key="4">
    <source>
        <dbReference type="Pfam" id="PF13087"/>
    </source>
</evidence>
<dbReference type="GO" id="GO:0004386">
    <property type="term" value="F:helicase activity"/>
    <property type="evidence" value="ECO:0007669"/>
    <property type="project" value="InterPro"/>
</dbReference>
<evidence type="ECO:0000313" key="6">
    <source>
        <dbReference type="Proteomes" id="UP000033423"/>
    </source>
</evidence>
<dbReference type="EMBL" id="LACI01002329">
    <property type="protein sequence ID" value="KJU82410.1"/>
    <property type="molecule type" value="Genomic_DNA"/>
</dbReference>
<dbReference type="Gene3D" id="3.40.50.300">
    <property type="entry name" value="P-loop containing nucleotide triphosphate hydrolases"/>
    <property type="match status" value="3"/>
</dbReference>
<dbReference type="SUPFAM" id="SSF52540">
    <property type="entry name" value="P-loop containing nucleoside triphosphate hydrolases"/>
    <property type="match status" value="1"/>
</dbReference>
<dbReference type="InterPro" id="IPR047187">
    <property type="entry name" value="SF1_C_Upf1"/>
</dbReference>
<reference evidence="5 6" key="1">
    <citation type="submission" date="2015-02" db="EMBL/GenBank/DDBJ databases">
        <title>Single-cell genomics of uncultivated deep-branching MTB reveals a conserved set of magnetosome genes.</title>
        <authorList>
            <person name="Kolinko S."/>
            <person name="Richter M."/>
            <person name="Glockner F.O."/>
            <person name="Brachmann A."/>
            <person name="Schuler D."/>
        </authorList>
    </citation>
    <scope>NUCLEOTIDE SEQUENCE [LARGE SCALE GENOMIC DNA]</scope>
    <source>
        <strain evidence="5">TM-1</strain>
    </source>
</reference>
<evidence type="ECO:0000259" key="3">
    <source>
        <dbReference type="Pfam" id="PF13086"/>
    </source>
</evidence>
<evidence type="ECO:0000313" key="5">
    <source>
        <dbReference type="EMBL" id="KJU82410.1"/>
    </source>
</evidence>
<feature type="domain" description="DNA2/NAM7 helicase helicase" evidence="3">
    <location>
        <begin position="302"/>
        <end position="460"/>
    </location>
</feature>
<sequence length="1101" mass="128851">MITEYLSYLRDISRRIIISRYGFERALIDKSKNNPSFTFQITEEEFQDTSYLELNKDYIQRVYNHIEKSHDKSLFCGYGLICGTKNTKTFVAPIIFVECSLEKDDKGIYTIELDNSSLTLNHDLISKLLKTRDITEDDDDTFNFDEEIRVIEDAERELKDNTYAENLLARACRIFRIFKEKIEGFKQIEEFIGAYDFKTELKHFQQRDKRNKTNKSSFFEKDLIYIPDATHIFVSQVPDQLSTFNAIDMLINEVKENYFGNKTIENLLINALTDERRELKIDEYISNEVEKMLSKYLPIPLSSAQIAGIKSAWTSDISYIQGPPGTGKSYTISAIVLSALYLGKKVLVISQKTPALKVVKEMVEKYLQFSDGQNVQGIIYYEKERKSQVREHIKELLRRSDSTTSLRQEIQQLDKKIKEKENAILKMTNTIENIYSDLKNNLTLEHNYKTLNDKFLLLKDNFRKDFENVITDDYKFRVINKINAYETVLNKIKLIQSFGIRNLATELYISKFKRHIVDVDRLITDFRYLNDYQLYQFCNELIVLYDQYAGSLRVRNRLKYDNNLTRKKIQAEKRNLEQCQKELLRLKYTCNILNLLSCNEKYRIEIDKFSKMLWNTKTSLIAGKMKDIDFPTVLQVMPYWVAEIRHLGHVFPIKPDLFDLVVVDEASQVNIAEAIPAFYRGKKICIVGDHKQLGLDSTGVNFQLSKNLDVITWNKHFQSKPDYETAGNHKLTVTKASILDFIMSEANNIQRVQTSLDEHFRSMPLLAQYTNKHFYDDTLKVMTETPDKMSLTCFKSIKVDGKRDADKTIVAEAEKVIDIIKALTQDNFREILARNHKISLPDELPPNFSVGVISMIRNQCSMIGEMLDESIREDTIQKYEIKVDTPEEFQGHERDIIILSLCLDSTCKRGTGHFQNPRRLNVATSRARIFTILVYSDIPASFDKICEYERFLNSAEIRMPNFDPAKYESEFEREVYSYLEKYIEERQQTSVVQIFNQVVSCGQKRLDFVLYNQDTKKAVAVEVDGSHHFRRDGGIRAYTDEHIERMDILKRAGWNIINTPYYLWYNGGWLSTPSNERFQKEIERIYNELDGYLGYPFKKAW</sequence>
<dbReference type="PANTHER" id="PTHR10887:SF495">
    <property type="entry name" value="HELICASE SENATAXIN ISOFORM X1-RELATED"/>
    <property type="match status" value="1"/>
</dbReference>
<protein>
    <submittedName>
        <fullName evidence="5">RAP domain protein</fullName>
    </submittedName>
</protein>
<dbReference type="Pfam" id="PF08373">
    <property type="entry name" value="RAP"/>
    <property type="match status" value="1"/>
</dbReference>
<keyword evidence="1" id="KW-0175">Coiled coil</keyword>
<dbReference type="InterPro" id="IPR045055">
    <property type="entry name" value="DNA2/NAM7-like"/>
</dbReference>
<evidence type="ECO:0000259" key="2">
    <source>
        <dbReference type="Pfam" id="PF08373"/>
    </source>
</evidence>
<evidence type="ECO:0000256" key="1">
    <source>
        <dbReference type="SAM" id="Coils"/>
    </source>
</evidence>
<feature type="domain" description="DNA2/NAM7 helicase helicase" evidence="3">
    <location>
        <begin position="657"/>
        <end position="693"/>
    </location>
</feature>
<dbReference type="PANTHER" id="PTHR10887">
    <property type="entry name" value="DNA2/NAM7 HELICASE FAMILY"/>
    <property type="match status" value="1"/>
</dbReference>
<dbReference type="AlphaFoldDB" id="A0A0F3GKG5"/>
<feature type="coiled-coil region" evidence="1">
    <location>
        <begin position="403"/>
        <end position="430"/>
    </location>
</feature>
<organism evidence="5 6">
    <name type="scientific">Candidatus Magnetobacterium bavaricum</name>
    <dbReference type="NCBI Taxonomy" id="29290"/>
    <lineage>
        <taxon>Bacteria</taxon>
        <taxon>Pseudomonadati</taxon>
        <taxon>Nitrospirota</taxon>
        <taxon>Thermodesulfovibrionia</taxon>
        <taxon>Thermodesulfovibrionales</taxon>
        <taxon>Candidatus Magnetobacteriaceae</taxon>
        <taxon>Candidatus Magnetobacterium</taxon>
    </lineage>
</organism>
<dbReference type="Pfam" id="PF13086">
    <property type="entry name" value="AAA_11"/>
    <property type="match status" value="2"/>
</dbReference>